<dbReference type="PROSITE" id="PS50089">
    <property type="entry name" value="ZF_RING_2"/>
    <property type="match status" value="1"/>
</dbReference>
<evidence type="ECO:0000313" key="4">
    <source>
        <dbReference type="Proteomes" id="UP000823388"/>
    </source>
</evidence>
<protein>
    <recommendedName>
        <fullName evidence="2">RING-type domain-containing protein</fullName>
    </recommendedName>
</protein>
<feature type="domain" description="RING-type" evidence="2">
    <location>
        <begin position="160"/>
        <end position="203"/>
    </location>
</feature>
<comment type="caution">
    <text evidence="3">The sequence shown here is derived from an EMBL/GenBank/DDBJ whole genome shotgun (WGS) entry which is preliminary data.</text>
</comment>
<sequence length="230" mass="26460">MPNRFVIATHILQVSVTEGPVGAWPSKLFIDVSRREAYRWIGIGVPRKSVRTRKSDNKIVEVPIAYPGVELLCSGDSCRRFILKHLIPNLKDADEYNAFTAADWDQVIPTDIEFVIQDQASDILIDCACRCDVSIELTIQFVYCETTALLQGFLNSKCECSICNEELDPTGHDVLYLPKCIHRFHIYCIIKWSRRSATCPVCRHNYSHFISEDYMLMRERMLTNHVNDNQ</sequence>
<organism evidence="3 4">
    <name type="scientific">Panicum virgatum</name>
    <name type="common">Blackwell switchgrass</name>
    <dbReference type="NCBI Taxonomy" id="38727"/>
    <lineage>
        <taxon>Eukaryota</taxon>
        <taxon>Viridiplantae</taxon>
        <taxon>Streptophyta</taxon>
        <taxon>Embryophyta</taxon>
        <taxon>Tracheophyta</taxon>
        <taxon>Spermatophyta</taxon>
        <taxon>Magnoliopsida</taxon>
        <taxon>Liliopsida</taxon>
        <taxon>Poales</taxon>
        <taxon>Poaceae</taxon>
        <taxon>PACMAD clade</taxon>
        <taxon>Panicoideae</taxon>
        <taxon>Panicodae</taxon>
        <taxon>Paniceae</taxon>
        <taxon>Panicinae</taxon>
        <taxon>Panicum</taxon>
        <taxon>Panicum sect. Hiantes</taxon>
    </lineage>
</organism>
<dbReference type="AlphaFoldDB" id="A0A8T0WW96"/>
<dbReference type="GO" id="GO:0008270">
    <property type="term" value="F:zinc ion binding"/>
    <property type="evidence" value="ECO:0007669"/>
    <property type="project" value="UniProtKB-KW"/>
</dbReference>
<dbReference type="InterPro" id="IPR013083">
    <property type="entry name" value="Znf_RING/FYVE/PHD"/>
</dbReference>
<dbReference type="PANTHER" id="PTHR45676">
    <property type="entry name" value="RING-H2 FINGER PROTEIN ATL51-RELATED"/>
    <property type="match status" value="1"/>
</dbReference>
<gene>
    <name evidence="3" type="ORF">PVAP13_1NG417200</name>
</gene>
<dbReference type="PANTHER" id="PTHR45676:SF41">
    <property type="entry name" value="RING-H2 FINGER PROTEIN ATL66"/>
    <property type="match status" value="1"/>
</dbReference>
<dbReference type="SUPFAM" id="SSF57850">
    <property type="entry name" value="RING/U-box"/>
    <property type="match status" value="1"/>
</dbReference>
<name>A0A8T0WW96_PANVG</name>
<dbReference type="SMART" id="SM00184">
    <property type="entry name" value="RING"/>
    <property type="match status" value="1"/>
</dbReference>
<keyword evidence="4" id="KW-1185">Reference proteome</keyword>
<keyword evidence="1" id="KW-0479">Metal-binding</keyword>
<proteinExistence type="predicted"/>
<accession>A0A8T0WW96</accession>
<dbReference type="InterPro" id="IPR001841">
    <property type="entry name" value="Znf_RING"/>
</dbReference>
<evidence type="ECO:0000259" key="2">
    <source>
        <dbReference type="PROSITE" id="PS50089"/>
    </source>
</evidence>
<evidence type="ECO:0000256" key="1">
    <source>
        <dbReference type="PROSITE-ProRule" id="PRU00175"/>
    </source>
</evidence>
<dbReference type="Gene3D" id="3.30.40.10">
    <property type="entry name" value="Zinc/RING finger domain, C3HC4 (zinc finger)"/>
    <property type="match status" value="1"/>
</dbReference>
<keyword evidence="1" id="KW-0863">Zinc-finger</keyword>
<dbReference type="Proteomes" id="UP000823388">
    <property type="component" value="Chromosome 1N"/>
</dbReference>
<dbReference type="Pfam" id="PF13639">
    <property type="entry name" value="zf-RING_2"/>
    <property type="match status" value="1"/>
</dbReference>
<evidence type="ECO:0000313" key="3">
    <source>
        <dbReference type="EMBL" id="KAG2653871.1"/>
    </source>
</evidence>
<dbReference type="EMBL" id="CM029038">
    <property type="protein sequence ID" value="KAG2653871.1"/>
    <property type="molecule type" value="Genomic_DNA"/>
</dbReference>
<reference evidence="3" key="1">
    <citation type="submission" date="2020-05" db="EMBL/GenBank/DDBJ databases">
        <title>WGS assembly of Panicum virgatum.</title>
        <authorList>
            <person name="Lovell J.T."/>
            <person name="Jenkins J."/>
            <person name="Shu S."/>
            <person name="Juenger T.E."/>
            <person name="Schmutz J."/>
        </authorList>
    </citation>
    <scope>NUCLEOTIDE SEQUENCE</scope>
    <source>
        <strain evidence="3">AP13</strain>
    </source>
</reference>
<keyword evidence="1" id="KW-0862">Zinc</keyword>